<dbReference type="InterPro" id="IPR025110">
    <property type="entry name" value="AMP-bd_C"/>
</dbReference>
<name>A0ABU7L0Y6_9ACTN</name>
<dbReference type="InterPro" id="IPR020845">
    <property type="entry name" value="AMP-binding_CS"/>
</dbReference>
<feature type="compositionally biased region" description="Basic residues" evidence="3">
    <location>
        <begin position="850"/>
        <end position="864"/>
    </location>
</feature>
<dbReference type="Gene3D" id="3.40.50.1820">
    <property type="entry name" value="alpha/beta hydrolase"/>
    <property type="match status" value="1"/>
</dbReference>
<dbReference type="Proteomes" id="UP001348641">
    <property type="component" value="Unassembled WGS sequence"/>
</dbReference>
<dbReference type="PANTHER" id="PTHR45527:SF1">
    <property type="entry name" value="FATTY ACID SYNTHASE"/>
    <property type="match status" value="1"/>
</dbReference>
<dbReference type="InterPro" id="IPR020806">
    <property type="entry name" value="PKS_PP-bd"/>
</dbReference>
<dbReference type="PANTHER" id="PTHR45527">
    <property type="entry name" value="NONRIBOSOMAL PEPTIDE SYNTHETASE"/>
    <property type="match status" value="1"/>
</dbReference>
<dbReference type="SUPFAM" id="SSF47336">
    <property type="entry name" value="ACP-like"/>
    <property type="match status" value="1"/>
</dbReference>
<keyword evidence="2" id="KW-0597">Phosphoprotein</keyword>
<dbReference type="InterPro" id="IPR036736">
    <property type="entry name" value="ACP-like_sf"/>
</dbReference>
<keyword evidence="1" id="KW-0596">Phosphopantetheine</keyword>
<evidence type="ECO:0000256" key="3">
    <source>
        <dbReference type="SAM" id="MobiDB-lite"/>
    </source>
</evidence>
<dbReference type="InterPro" id="IPR000873">
    <property type="entry name" value="AMP-dep_synth/lig_dom"/>
</dbReference>
<accession>A0ABU7L0Y6</accession>
<dbReference type="Pfam" id="PF00550">
    <property type="entry name" value="PP-binding"/>
    <property type="match status" value="1"/>
</dbReference>
<dbReference type="RefSeq" id="WP_330161990.1">
    <property type="nucleotide sequence ID" value="NZ_BAAAJA010000046.1"/>
</dbReference>
<evidence type="ECO:0000259" key="4">
    <source>
        <dbReference type="PROSITE" id="PS50075"/>
    </source>
</evidence>
<feature type="region of interest" description="Disordered" evidence="3">
    <location>
        <begin position="1"/>
        <end position="29"/>
    </location>
</feature>
<dbReference type="Gene3D" id="3.30.300.30">
    <property type="match status" value="1"/>
</dbReference>
<dbReference type="InterPro" id="IPR042099">
    <property type="entry name" value="ANL_N_sf"/>
</dbReference>
<dbReference type="InterPro" id="IPR009081">
    <property type="entry name" value="PP-bd_ACP"/>
</dbReference>
<dbReference type="SUPFAM" id="SSF52777">
    <property type="entry name" value="CoA-dependent acyltransferases"/>
    <property type="match status" value="1"/>
</dbReference>
<dbReference type="CDD" id="cd05930">
    <property type="entry name" value="A_NRPS"/>
    <property type="match status" value="1"/>
</dbReference>
<dbReference type="PROSITE" id="PS50075">
    <property type="entry name" value="CARRIER"/>
    <property type="match status" value="1"/>
</dbReference>
<sequence length="864" mass="92810">MTLPPAPSTSPPESAGADEPLPAAVLPWDRPAPARRELRAGSVAFEVPAPGAAGLRALAGEAGGGPEAAALALYLVLLHRYGGPRDLVVAVPDPSGGTLLTRTRVTGGESFRELVDRAGQSLRRAEEDGRHHQQDATALPWPGFGLTRSDGPPETGGSPEPVRATRCDLDVQLTDHGDRLAGRVVYAMDVFDEATARRACGHLLRLLEGVTGSPGRAVRDLPVLTAEEERLTAELNSTETAVPAQPFHELFEAQARRTPDAVAVRTPEAALTYSELDRRANQLSHLLREQGVGAETTVGLCSERGARLVVAVLGILKAGGAYVPLEPTDPAERRAAILADAAVRTVVTTDPALSFGPGRGVVELDRDWSVLRGRPDDRPAEGSCGLDTAAYLLYTSGSTGRPKGVVIEHRQLLSYTFAVIDRFGLREPLSFAMVQPLTVDSSVTALVPPLCTGGQVHLIPRETALDADRLADWVRDRGVDCLKIAPSHLRALQSSPRFAELLPRRLLIVGGEPSDWRWLRGIQRSVPHCRVYNHYGPTETTVGVLALAVGDRLRAEWDTAPIGVPLPNTRAHVVDAAGQQVPTGVSGELLIGGANLARGYHDRADLTREAFVPDTLGPRAGERLYRTGDIVRRLPDGTIAFLGRRDDQIKVRGFRVELGEIDSALKSHPQVRNATTVVRDDLAGGRGIVAYVEPHSPASFDRADLERHLGERLPPHMVPQAVVPMERLPLSEHGKVARSALPPVPAPTTAASAPLPPSNGLERLVADAWRELLGVEEVGVEQNFFDLGGHSLLLVELQHRLRAGTGRDIDLLGLFQHTTVRAQAAFLAAGEPEQPPPPEAARGAQQNALLRRRQQQLRAKRGRA</sequence>
<dbReference type="InterPro" id="IPR045851">
    <property type="entry name" value="AMP-bd_C_sf"/>
</dbReference>
<dbReference type="PROSITE" id="PS00455">
    <property type="entry name" value="AMP_BINDING"/>
    <property type="match status" value="1"/>
</dbReference>
<feature type="compositionally biased region" description="Low complexity" evidence="3">
    <location>
        <begin position="840"/>
        <end position="849"/>
    </location>
</feature>
<feature type="region of interest" description="Disordered" evidence="3">
    <location>
        <begin position="738"/>
        <end position="759"/>
    </location>
</feature>
<organism evidence="5 6">
    <name type="scientific">Nocardiopsis tropica</name>
    <dbReference type="NCBI Taxonomy" id="109330"/>
    <lineage>
        <taxon>Bacteria</taxon>
        <taxon>Bacillati</taxon>
        <taxon>Actinomycetota</taxon>
        <taxon>Actinomycetes</taxon>
        <taxon>Streptosporangiales</taxon>
        <taxon>Nocardiopsidaceae</taxon>
        <taxon>Nocardiopsis</taxon>
    </lineage>
</organism>
<feature type="region of interest" description="Disordered" evidence="3">
    <location>
        <begin position="124"/>
        <end position="163"/>
    </location>
</feature>
<dbReference type="Pfam" id="PF13193">
    <property type="entry name" value="AMP-binding_C"/>
    <property type="match status" value="1"/>
</dbReference>
<evidence type="ECO:0000313" key="5">
    <source>
        <dbReference type="EMBL" id="MEE2055209.1"/>
    </source>
</evidence>
<dbReference type="InterPro" id="IPR010071">
    <property type="entry name" value="AA_adenyl_dom"/>
</dbReference>
<dbReference type="SUPFAM" id="SSF56801">
    <property type="entry name" value="Acetyl-CoA synthetase-like"/>
    <property type="match status" value="1"/>
</dbReference>
<feature type="compositionally biased region" description="Basic and acidic residues" evidence="3">
    <location>
        <begin position="124"/>
        <end position="134"/>
    </location>
</feature>
<dbReference type="SMART" id="SM00823">
    <property type="entry name" value="PKS_PP"/>
    <property type="match status" value="1"/>
</dbReference>
<dbReference type="Pfam" id="PF00501">
    <property type="entry name" value="AMP-binding"/>
    <property type="match status" value="1"/>
</dbReference>
<dbReference type="EMBL" id="JAUUCC010000158">
    <property type="protein sequence ID" value="MEE2055209.1"/>
    <property type="molecule type" value="Genomic_DNA"/>
</dbReference>
<reference evidence="5 6" key="1">
    <citation type="submission" date="2023-07" db="EMBL/GenBank/DDBJ databases">
        <authorList>
            <person name="Girao M."/>
            <person name="Carvalho M.F."/>
        </authorList>
    </citation>
    <scope>NUCLEOTIDE SEQUENCE [LARGE SCALE GENOMIC DNA]</scope>
    <source>
        <strain evidence="5 6">66/93</strain>
    </source>
</reference>
<evidence type="ECO:0000256" key="2">
    <source>
        <dbReference type="ARBA" id="ARBA00022553"/>
    </source>
</evidence>
<feature type="compositionally biased region" description="Pro residues" evidence="3">
    <location>
        <begin position="1"/>
        <end position="10"/>
    </location>
</feature>
<evidence type="ECO:0000313" key="6">
    <source>
        <dbReference type="Proteomes" id="UP001348641"/>
    </source>
</evidence>
<dbReference type="InterPro" id="IPR029058">
    <property type="entry name" value="AB_hydrolase_fold"/>
</dbReference>
<comment type="caution">
    <text evidence="5">The sequence shown here is derived from an EMBL/GenBank/DDBJ whole genome shotgun (WGS) entry which is preliminary data.</text>
</comment>
<gene>
    <name evidence="5" type="ORF">Q8A49_32395</name>
</gene>
<dbReference type="NCBIfam" id="TIGR01733">
    <property type="entry name" value="AA-adenyl-dom"/>
    <property type="match status" value="1"/>
</dbReference>
<protein>
    <submittedName>
        <fullName evidence="5">Amino acid adenylation domain-containing protein</fullName>
    </submittedName>
</protein>
<feature type="domain" description="Carrier" evidence="4">
    <location>
        <begin position="756"/>
        <end position="831"/>
    </location>
</feature>
<feature type="region of interest" description="Disordered" evidence="3">
    <location>
        <begin position="829"/>
        <end position="864"/>
    </location>
</feature>
<evidence type="ECO:0000256" key="1">
    <source>
        <dbReference type="ARBA" id="ARBA00022450"/>
    </source>
</evidence>
<dbReference type="Gene3D" id="3.40.50.12780">
    <property type="entry name" value="N-terminal domain of ligase-like"/>
    <property type="match status" value="1"/>
</dbReference>
<dbReference type="Gene3D" id="3.30.559.30">
    <property type="entry name" value="Nonribosomal peptide synthetase, condensation domain"/>
    <property type="match status" value="1"/>
</dbReference>
<proteinExistence type="predicted"/>